<keyword evidence="3" id="KW-1185">Reference proteome</keyword>
<evidence type="ECO:0000256" key="1">
    <source>
        <dbReference type="SAM" id="SignalP"/>
    </source>
</evidence>
<feature type="chain" id="PRO_5041953006" evidence="1">
    <location>
        <begin position="18"/>
        <end position="171"/>
    </location>
</feature>
<gene>
    <name evidence="2" type="ORF">ECRASSUSDP1_LOCUS24601</name>
</gene>
<keyword evidence="1" id="KW-0732">Signal</keyword>
<proteinExistence type="predicted"/>
<sequence length="171" mass="19597">MLSLPLVLVALLVEELRHPPQEEAMLSSRQLCDLSKDSLKMSSSLRIPKLLEEGILTEICKKSNPRCKYYFVSSFLKKKSQKSLWTTPLVLLIPSGDQDLIEVKKLKKKFRSSIHVVRHFQRRNSVLSLNLKISEFSVAIRPRNWMILVLESSSKSLSKVQLNRGRTGSIH</sequence>
<name>A0AAD1Y356_EUPCR</name>
<feature type="signal peptide" evidence="1">
    <location>
        <begin position="1"/>
        <end position="17"/>
    </location>
</feature>
<evidence type="ECO:0000313" key="2">
    <source>
        <dbReference type="EMBL" id="CAI2383110.1"/>
    </source>
</evidence>
<protein>
    <submittedName>
        <fullName evidence="2">Uncharacterized protein</fullName>
    </submittedName>
</protein>
<accession>A0AAD1Y356</accession>
<dbReference type="EMBL" id="CAMPGE010025345">
    <property type="protein sequence ID" value="CAI2383110.1"/>
    <property type="molecule type" value="Genomic_DNA"/>
</dbReference>
<comment type="caution">
    <text evidence="2">The sequence shown here is derived from an EMBL/GenBank/DDBJ whole genome shotgun (WGS) entry which is preliminary data.</text>
</comment>
<reference evidence="2" key="1">
    <citation type="submission" date="2023-07" db="EMBL/GenBank/DDBJ databases">
        <authorList>
            <consortium name="AG Swart"/>
            <person name="Singh M."/>
            <person name="Singh A."/>
            <person name="Seah K."/>
            <person name="Emmerich C."/>
        </authorList>
    </citation>
    <scope>NUCLEOTIDE SEQUENCE</scope>
    <source>
        <strain evidence="2">DP1</strain>
    </source>
</reference>
<dbReference type="Proteomes" id="UP001295684">
    <property type="component" value="Unassembled WGS sequence"/>
</dbReference>
<organism evidence="2 3">
    <name type="scientific">Euplotes crassus</name>
    <dbReference type="NCBI Taxonomy" id="5936"/>
    <lineage>
        <taxon>Eukaryota</taxon>
        <taxon>Sar</taxon>
        <taxon>Alveolata</taxon>
        <taxon>Ciliophora</taxon>
        <taxon>Intramacronucleata</taxon>
        <taxon>Spirotrichea</taxon>
        <taxon>Hypotrichia</taxon>
        <taxon>Euplotida</taxon>
        <taxon>Euplotidae</taxon>
        <taxon>Moneuplotes</taxon>
    </lineage>
</organism>
<dbReference type="AlphaFoldDB" id="A0AAD1Y356"/>
<evidence type="ECO:0000313" key="3">
    <source>
        <dbReference type="Proteomes" id="UP001295684"/>
    </source>
</evidence>